<dbReference type="HOGENOM" id="CLU_2718518_0_0_9"/>
<protein>
    <submittedName>
        <fullName evidence="1">Uncharacterized protein</fullName>
    </submittedName>
</protein>
<dbReference type="Proteomes" id="UP000006620">
    <property type="component" value="Chromosome"/>
</dbReference>
<reference evidence="2" key="1">
    <citation type="submission" date="2011-06" db="EMBL/GenBank/DDBJ databases">
        <title>Complete genome sequence of Paenibacillus mucilaginosus KNP414.</title>
        <authorList>
            <person name="Wang J."/>
            <person name="Hu S."/>
            <person name="Hu X."/>
            <person name="Zhang B."/>
            <person name="Dong D."/>
            <person name="Zhang S."/>
            <person name="Zhao K."/>
            <person name="Wu D."/>
        </authorList>
    </citation>
    <scope>NUCLEOTIDE SEQUENCE [LARGE SCALE GENOMIC DNA]</scope>
    <source>
        <strain evidence="2">KNP414</strain>
    </source>
</reference>
<organism evidence="1 2">
    <name type="scientific">Paenibacillus mucilaginosus (strain KNP414)</name>
    <dbReference type="NCBI Taxonomy" id="1036673"/>
    <lineage>
        <taxon>Bacteria</taxon>
        <taxon>Bacillati</taxon>
        <taxon>Bacillota</taxon>
        <taxon>Bacilli</taxon>
        <taxon>Bacillales</taxon>
        <taxon>Paenibacillaceae</taxon>
        <taxon>Paenibacillus</taxon>
    </lineage>
</organism>
<sequence length="72" mass="8058">MSMNHLNAWMKSLSHNYVLIAVAAVLFFGAKSLAGYFTYRQIRRDLNEIKSLVKERSPAGSDAGSRSNITRP</sequence>
<reference evidence="1 2" key="2">
    <citation type="journal article" date="2013" name="Genome Announc.">
        <title>Genome Sequence of Growth-Improving Paenibacillus mucilaginosus Strain KNP414.</title>
        <authorList>
            <person name="Lu J.J."/>
            <person name="Wang J.F."/>
            <person name="Hu X.F."/>
        </authorList>
    </citation>
    <scope>NUCLEOTIDE SEQUENCE [LARGE SCALE GENOMIC DNA]</scope>
    <source>
        <strain evidence="1 2">KNP414</strain>
    </source>
</reference>
<dbReference type="KEGG" id="pms:KNP414_07717"/>
<gene>
    <name evidence="1" type="ordered locus">KNP414_07717</name>
</gene>
<accession>F8FEW8</accession>
<dbReference type="EMBL" id="CP002869">
    <property type="protein sequence ID" value="AEI46203.1"/>
    <property type="molecule type" value="Genomic_DNA"/>
</dbReference>
<name>F8FEW8_PAEMK</name>
<proteinExistence type="predicted"/>
<evidence type="ECO:0000313" key="2">
    <source>
        <dbReference type="Proteomes" id="UP000006620"/>
    </source>
</evidence>
<evidence type="ECO:0000313" key="1">
    <source>
        <dbReference type="EMBL" id="AEI46203.1"/>
    </source>
</evidence>
<dbReference type="RefSeq" id="WP_013921350.1">
    <property type="nucleotide sequence ID" value="NC_015690.1"/>
</dbReference>
<dbReference type="PATRIC" id="fig|1036673.3.peg.7194"/>
<dbReference type="AlphaFoldDB" id="F8FEW8"/>